<organism evidence="1 2">
    <name type="scientific">Amycolatopsis deserti</name>
    <dbReference type="NCBI Taxonomy" id="185696"/>
    <lineage>
        <taxon>Bacteria</taxon>
        <taxon>Bacillati</taxon>
        <taxon>Actinomycetota</taxon>
        <taxon>Actinomycetes</taxon>
        <taxon>Pseudonocardiales</taxon>
        <taxon>Pseudonocardiaceae</taxon>
        <taxon>Amycolatopsis</taxon>
    </lineage>
</organism>
<proteinExistence type="predicted"/>
<evidence type="ECO:0000313" key="2">
    <source>
        <dbReference type="Proteomes" id="UP000605897"/>
    </source>
</evidence>
<dbReference type="Gene3D" id="3.90.226.10">
    <property type="entry name" value="2-enoyl-CoA Hydratase, Chain A, domain 1"/>
    <property type="match status" value="1"/>
</dbReference>
<dbReference type="Pfam" id="PF00378">
    <property type="entry name" value="ECH_1"/>
    <property type="match status" value="1"/>
</dbReference>
<dbReference type="RefSeq" id="WP_191246887.1">
    <property type="nucleotide sequence ID" value="NZ_BNAU01000005.1"/>
</dbReference>
<name>A0ABQ3JBQ3_9PSEU</name>
<dbReference type="InterPro" id="IPR001753">
    <property type="entry name" value="Enoyl-CoA_hydra/iso"/>
</dbReference>
<evidence type="ECO:0000313" key="1">
    <source>
        <dbReference type="EMBL" id="GHF08761.1"/>
    </source>
</evidence>
<dbReference type="PANTHER" id="PTHR11941">
    <property type="entry name" value="ENOYL-COA HYDRATASE-RELATED"/>
    <property type="match status" value="1"/>
</dbReference>
<gene>
    <name evidence="1" type="ORF">GCM10017786_48220</name>
</gene>
<protein>
    <submittedName>
        <fullName evidence="1">Enoyl-CoA hydratase</fullName>
    </submittedName>
</protein>
<dbReference type="NCBIfam" id="NF004634">
    <property type="entry name" value="PRK05980.1"/>
    <property type="match status" value="1"/>
</dbReference>
<dbReference type="Proteomes" id="UP000605897">
    <property type="component" value="Unassembled WGS sequence"/>
</dbReference>
<dbReference type="EMBL" id="BNAU01000005">
    <property type="protein sequence ID" value="GHF08761.1"/>
    <property type="molecule type" value="Genomic_DNA"/>
</dbReference>
<keyword evidence="2" id="KW-1185">Reference proteome</keyword>
<comment type="caution">
    <text evidence="1">The sequence shown here is derived from an EMBL/GenBank/DDBJ whole genome shotgun (WGS) entry which is preliminary data.</text>
</comment>
<reference evidence="2" key="1">
    <citation type="journal article" date="2019" name="Int. J. Syst. Evol. Microbiol.">
        <title>The Global Catalogue of Microorganisms (GCM) 10K type strain sequencing project: providing services to taxonomists for standard genome sequencing and annotation.</title>
        <authorList>
            <consortium name="The Broad Institute Genomics Platform"/>
            <consortium name="The Broad Institute Genome Sequencing Center for Infectious Disease"/>
            <person name="Wu L."/>
            <person name="Ma J."/>
        </authorList>
    </citation>
    <scope>NUCLEOTIDE SEQUENCE [LARGE SCALE GENOMIC DNA]</scope>
    <source>
        <strain evidence="2">CGMCC 4.7677</strain>
    </source>
</reference>
<dbReference type="PANTHER" id="PTHR11941:SF54">
    <property type="entry name" value="ENOYL-COA HYDRATASE, MITOCHONDRIAL"/>
    <property type="match status" value="1"/>
</dbReference>
<sequence>MSVDVEMAGPVAVTTINRPDKLNALDYATIDELLDVLDRIEENDAVRAVVLTGAGDRAFSAGADINDLARSIAGGTERALREIVRRGQGLTRRVETFPKPLIAAVNGLAYGGGCEVTEAAPLAIASDRATFAKPEITLGFPPPFGGSQRLPRHVGRKRGLEMILTGDPIDAQRAAEIGIVNRVVPHDTLMDAAIQLAHRITRHSSTAVTACLNAVTRGINLPIDEGLAVEASWFAVTVPSEGVREGIQRFLTRTRPTPVQEAG</sequence>
<dbReference type="SUPFAM" id="SSF52096">
    <property type="entry name" value="ClpP/crotonase"/>
    <property type="match status" value="1"/>
</dbReference>
<dbReference type="CDD" id="cd06558">
    <property type="entry name" value="crotonase-like"/>
    <property type="match status" value="1"/>
</dbReference>
<dbReference type="InterPro" id="IPR029045">
    <property type="entry name" value="ClpP/crotonase-like_dom_sf"/>
</dbReference>
<accession>A0ABQ3JBQ3</accession>